<organism evidence="1">
    <name type="scientific">Solanum chacoense</name>
    <name type="common">Chaco potato</name>
    <dbReference type="NCBI Taxonomy" id="4108"/>
    <lineage>
        <taxon>Eukaryota</taxon>
        <taxon>Viridiplantae</taxon>
        <taxon>Streptophyta</taxon>
        <taxon>Embryophyta</taxon>
        <taxon>Tracheophyta</taxon>
        <taxon>Spermatophyta</taxon>
        <taxon>Magnoliopsida</taxon>
        <taxon>eudicotyledons</taxon>
        <taxon>Gunneridae</taxon>
        <taxon>Pentapetalae</taxon>
        <taxon>asterids</taxon>
        <taxon>lamiids</taxon>
        <taxon>Solanales</taxon>
        <taxon>Solanaceae</taxon>
        <taxon>Solanoideae</taxon>
        <taxon>Solaneae</taxon>
        <taxon>Solanum</taxon>
    </lineage>
</organism>
<name>A0A0V0IS01_SOLCH</name>
<dbReference type="EMBL" id="GEDG01003270">
    <property type="protein sequence ID" value="JAP35130.1"/>
    <property type="molecule type" value="Transcribed_RNA"/>
</dbReference>
<reference evidence="1" key="1">
    <citation type="submission" date="2015-12" db="EMBL/GenBank/DDBJ databases">
        <title>Gene expression during late stages of embryo sac development: a critical building block for successful pollen-pistil interactions.</title>
        <authorList>
            <person name="Liu Y."/>
            <person name="Joly V."/>
            <person name="Sabar M."/>
            <person name="Matton D.P."/>
        </authorList>
    </citation>
    <scope>NUCLEOTIDE SEQUENCE</scope>
</reference>
<evidence type="ECO:0000313" key="1">
    <source>
        <dbReference type="EMBL" id="JAP35130.1"/>
    </source>
</evidence>
<dbReference type="AlphaFoldDB" id="A0A0V0IS01"/>
<accession>A0A0V0IS01</accession>
<protein>
    <submittedName>
        <fullName evidence="1">Putative ovule protein</fullName>
    </submittedName>
</protein>
<sequence>MTREKEIFLSLEAYQGESGIWKAKKDIIRIGKIEKSHSHAIENIHHVKALKHSLLSVSRMCDKGNQVVFTSDDCTVSLLQVPNSRTWFFEEEDTKMYIQLTSWLR</sequence>
<proteinExistence type="predicted"/>